<dbReference type="EMBL" id="DS268634">
    <property type="protein sequence ID" value="EFO96011.1"/>
    <property type="molecule type" value="Genomic_DNA"/>
</dbReference>
<dbReference type="InterPro" id="IPR042099">
    <property type="entry name" value="ANL_N_sf"/>
</dbReference>
<dbReference type="GO" id="GO:0003987">
    <property type="term" value="F:acetate-CoA ligase activity"/>
    <property type="evidence" value="ECO:0007669"/>
    <property type="project" value="TreeGrafter"/>
</dbReference>
<accession>E3NFB8</accession>
<dbReference type="Proteomes" id="UP000008281">
    <property type="component" value="Unassembled WGS sequence"/>
</dbReference>
<dbReference type="GeneID" id="9801043"/>
<dbReference type="PANTHER" id="PTHR24095">
    <property type="entry name" value="ACETYL-COENZYME A SYNTHETASE"/>
    <property type="match status" value="1"/>
</dbReference>
<dbReference type="OrthoDB" id="5830402at2759"/>
<reference evidence="1" key="1">
    <citation type="submission" date="2007-07" db="EMBL/GenBank/DDBJ databases">
        <title>PCAP assembly of the Caenorhabditis remanei genome.</title>
        <authorList>
            <consortium name="The Caenorhabditis remanei Sequencing Consortium"/>
            <person name="Wilson R.K."/>
        </authorList>
    </citation>
    <scope>NUCLEOTIDE SEQUENCE [LARGE SCALE GENOMIC DNA]</scope>
    <source>
        <strain evidence="1">PB4641</strain>
    </source>
</reference>
<evidence type="ECO:0008006" key="3">
    <source>
        <dbReference type="Google" id="ProtNLM"/>
    </source>
</evidence>
<gene>
    <name evidence="1" type="ORF">CRE_15734</name>
</gene>
<dbReference type="PANTHER" id="PTHR24095:SF244">
    <property type="entry name" value="ACETYL-COENZYME A SYNTHETASE"/>
    <property type="match status" value="1"/>
</dbReference>
<dbReference type="KEGG" id="crq:GCK72_009079"/>
<evidence type="ECO:0000313" key="2">
    <source>
        <dbReference type="Proteomes" id="UP000008281"/>
    </source>
</evidence>
<dbReference type="Gene3D" id="3.40.50.12780">
    <property type="entry name" value="N-terminal domain of ligase-like"/>
    <property type="match status" value="1"/>
</dbReference>
<organism evidence="2">
    <name type="scientific">Caenorhabditis remanei</name>
    <name type="common">Caenorhabditis vulgaris</name>
    <dbReference type="NCBI Taxonomy" id="31234"/>
    <lineage>
        <taxon>Eukaryota</taxon>
        <taxon>Metazoa</taxon>
        <taxon>Ecdysozoa</taxon>
        <taxon>Nematoda</taxon>
        <taxon>Chromadorea</taxon>
        <taxon>Rhabditida</taxon>
        <taxon>Rhabditina</taxon>
        <taxon>Rhabditomorpha</taxon>
        <taxon>Rhabditoidea</taxon>
        <taxon>Rhabditidae</taxon>
        <taxon>Peloderinae</taxon>
        <taxon>Caenorhabditis</taxon>
    </lineage>
</organism>
<protein>
    <recommendedName>
        <fullName evidence="3">AMP-dependent synthetase/ligase domain-containing protein</fullName>
    </recommendedName>
</protein>
<proteinExistence type="predicted"/>
<sequence length="241" mass="27452">MSLLKKCVGLDPNFRKPLDVALIWEGNYWDDQDVHDCCDVDWETCEILVRKISKALSLPTAPTSSEDVDAGQKVLIFMPRLMQLPLTILAAYRAGLVAIVMDPLTIKNEILESVVLTEKPKFVVTVDAFWQAQQLTEVKKNIENLRGMSETQLLVIRHVAPNNGIPPPKKHFPARRPSYQTSLDLRNGQDWEWSTVMADIDVEENKYSEGEDDDDEFKWNDEDIVVKMVDEMGSSSLRLFS</sequence>
<dbReference type="STRING" id="31234.E3NFB8"/>
<dbReference type="GO" id="GO:0006085">
    <property type="term" value="P:acetyl-CoA biosynthetic process"/>
    <property type="evidence" value="ECO:0007669"/>
    <property type="project" value="TreeGrafter"/>
</dbReference>
<dbReference type="CTD" id="9801043"/>
<evidence type="ECO:0000313" key="1">
    <source>
        <dbReference type="EMBL" id="EFO96011.1"/>
    </source>
</evidence>
<dbReference type="HOGENOM" id="CLU_056811_0_0_1"/>
<dbReference type="InParanoid" id="E3NFB8"/>
<dbReference type="eggNOG" id="ENOG502RT75">
    <property type="taxonomic scope" value="Eukaryota"/>
</dbReference>
<name>E3NFB8_CAERE</name>
<dbReference type="SUPFAM" id="SSF56801">
    <property type="entry name" value="Acetyl-CoA synthetase-like"/>
    <property type="match status" value="1"/>
</dbReference>
<keyword evidence="2" id="KW-1185">Reference proteome</keyword>
<dbReference type="AlphaFoldDB" id="E3NFB8"/>
<dbReference type="RefSeq" id="XP_003092895.2">
    <property type="nucleotide sequence ID" value="XM_003092847.2"/>
</dbReference>
<dbReference type="FunCoup" id="E3NFB8">
    <property type="interactions" value="425"/>
</dbReference>